<comment type="caution">
    <text evidence="2">The sequence shown here is derived from an EMBL/GenBank/DDBJ whole genome shotgun (WGS) entry which is preliminary data.</text>
</comment>
<evidence type="ECO:0000313" key="2">
    <source>
        <dbReference type="EMBL" id="RAV22211.1"/>
    </source>
</evidence>
<feature type="compositionally biased region" description="Acidic residues" evidence="1">
    <location>
        <begin position="287"/>
        <end position="298"/>
    </location>
</feature>
<dbReference type="OrthoDB" id="2506960at2"/>
<protein>
    <submittedName>
        <fullName evidence="2">Uncharacterized protein</fullName>
    </submittedName>
</protein>
<reference evidence="2 3" key="1">
    <citation type="journal article" date="2009" name="Int. J. Syst. Evol. Microbiol.">
        <title>Paenibacillus contaminans sp. nov., isolated from a contaminated laboratory plate.</title>
        <authorList>
            <person name="Chou J.H."/>
            <person name="Lee J.H."/>
            <person name="Lin M.C."/>
            <person name="Chang P.S."/>
            <person name="Arun A.B."/>
            <person name="Young C.C."/>
            <person name="Chen W.M."/>
        </authorList>
    </citation>
    <scope>NUCLEOTIDE SEQUENCE [LARGE SCALE GENOMIC DNA]</scope>
    <source>
        <strain evidence="2 3">CKOBP-6</strain>
    </source>
</reference>
<organism evidence="2 3">
    <name type="scientific">Paenibacillus contaminans</name>
    <dbReference type="NCBI Taxonomy" id="450362"/>
    <lineage>
        <taxon>Bacteria</taxon>
        <taxon>Bacillati</taxon>
        <taxon>Bacillota</taxon>
        <taxon>Bacilli</taxon>
        <taxon>Bacillales</taxon>
        <taxon>Paenibacillaceae</taxon>
        <taxon>Paenibacillus</taxon>
    </lineage>
</organism>
<gene>
    <name evidence="2" type="ORF">DQG23_04465</name>
</gene>
<accession>A0A329MQF2</accession>
<evidence type="ECO:0000313" key="3">
    <source>
        <dbReference type="Proteomes" id="UP000250369"/>
    </source>
</evidence>
<keyword evidence="3" id="KW-1185">Reference proteome</keyword>
<sequence>MDSLPKELQTNNDYGARRRDVMSDVDIELAERYLDYFRSSYMDKDNRGLFDKWEMIDLYWEGEAHPPESDNDPGSNTNIVNPNVEGQVAYLVDQNISISTKGRGPSDVPFSNTARTLLEFVKEKNKLKRKLDVHERRREKFGTGIFRVLFDPDMLDGMGLPVIEPCNPAYVFTDPNITDIYKVQEGRFAIEIMNKSLSWAKENYDEDLVAAIEPGYEPMETNYIFGEEDGESDEISKDHYMHMLVFTRHKGEIRLVEMSGCGVILRDTAKKKKPEKEDKEEAVKDTEDGDELPDDDATNEIYFPDSRYPYFLTPDMYREGTVWAKGTAELLVNTQDLIDDLDDQIRINARLTGNPQREVHVNSGVDPDKLTNEPGLAIPVNESGGLKFLEPPTMPQYIMDRRNQALGMERQIVSRFGDQQVGVKQQGVDTATESLSLQQGANSGINHKKALLEETLSEVFEYCLDLIQEYWTEEEAFRITEKEDDFLFFRPSSLREIPKLIPATDSYKTRFMENFPDAENTPKYMQLMNGSEPVTKQAAFDVTVSVGAGLPNNPAFVYNLIKEAHKDQAINQTEYRRMLADYTGLPIESEMQPDMSQIQQMIQQMAQQAIQSAMMGVAPAVGADIAQNGLPQQNPNVMGMSPGGSPALSVVQGGGM</sequence>
<name>A0A329MQF2_9BACL</name>
<dbReference type="AlphaFoldDB" id="A0A329MQF2"/>
<dbReference type="RefSeq" id="WP_113029617.1">
    <property type="nucleotide sequence ID" value="NZ_QMFB01000002.1"/>
</dbReference>
<feature type="region of interest" description="Disordered" evidence="1">
    <location>
        <begin position="270"/>
        <end position="300"/>
    </location>
</feature>
<dbReference type="Proteomes" id="UP000250369">
    <property type="component" value="Unassembled WGS sequence"/>
</dbReference>
<evidence type="ECO:0000256" key="1">
    <source>
        <dbReference type="SAM" id="MobiDB-lite"/>
    </source>
</evidence>
<proteinExistence type="predicted"/>
<dbReference type="EMBL" id="QMFB01000002">
    <property type="protein sequence ID" value="RAV22211.1"/>
    <property type="molecule type" value="Genomic_DNA"/>
</dbReference>
<feature type="compositionally biased region" description="Basic and acidic residues" evidence="1">
    <location>
        <begin position="274"/>
        <end position="286"/>
    </location>
</feature>